<feature type="region of interest" description="Disordered" evidence="1">
    <location>
        <begin position="1"/>
        <end position="23"/>
    </location>
</feature>
<reference evidence="3" key="1">
    <citation type="journal article" date="2019" name="Int. J. Syst. Evol. Microbiol.">
        <title>The Global Catalogue of Microorganisms (GCM) 10K type strain sequencing project: providing services to taxonomists for standard genome sequencing and annotation.</title>
        <authorList>
            <consortium name="The Broad Institute Genomics Platform"/>
            <consortium name="The Broad Institute Genome Sequencing Center for Infectious Disease"/>
            <person name="Wu L."/>
            <person name="Ma J."/>
        </authorList>
    </citation>
    <scope>NUCLEOTIDE SEQUENCE [LARGE SCALE GENOMIC DNA]</scope>
    <source>
        <strain evidence="3">CGMCC 4.1542</strain>
    </source>
</reference>
<dbReference type="RefSeq" id="WP_271416837.1">
    <property type="nucleotide sequence ID" value="NZ_BAAATN010000005.1"/>
</dbReference>
<gene>
    <name evidence="2" type="ORF">ACFPRC_18450</name>
</gene>
<evidence type="ECO:0000313" key="3">
    <source>
        <dbReference type="Proteomes" id="UP001595855"/>
    </source>
</evidence>
<dbReference type="Proteomes" id="UP001595855">
    <property type="component" value="Unassembled WGS sequence"/>
</dbReference>
<comment type="caution">
    <text evidence="2">The sequence shown here is derived from an EMBL/GenBank/DDBJ whole genome shotgun (WGS) entry which is preliminary data.</text>
</comment>
<evidence type="ECO:0000313" key="2">
    <source>
        <dbReference type="EMBL" id="MFC5016856.1"/>
    </source>
</evidence>
<sequence>MTPEEINSGPAREAGTPEVPGYPVLLPEGGDPRFSERLLMDVHAVLRAHGYPELGDERDLEHLELTLHWFLYSEQINERTRALWDLMRSASDGAGLPLGSKRRALATALLARLEAGQDIRVSIEDVKKKDSGRVR</sequence>
<proteinExistence type="predicted"/>
<name>A0ABV9WVF8_9ACTN</name>
<protein>
    <submittedName>
        <fullName evidence="2">Uncharacterized protein</fullName>
    </submittedName>
</protein>
<accession>A0ABV9WVF8</accession>
<keyword evidence="3" id="KW-1185">Reference proteome</keyword>
<dbReference type="EMBL" id="JBHSJO010000001">
    <property type="protein sequence ID" value="MFC5016856.1"/>
    <property type="molecule type" value="Genomic_DNA"/>
</dbReference>
<organism evidence="2 3">
    <name type="scientific">Streptomyces lienomycini</name>
    <dbReference type="NCBI Taxonomy" id="284035"/>
    <lineage>
        <taxon>Bacteria</taxon>
        <taxon>Bacillati</taxon>
        <taxon>Actinomycetota</taxon>
        <taxon>Actinomycetes</taxon>
        <taxon>Kitasatosporales</taxon>
        <taxon>Streptomycetaceae</taxon>
        <taxon>Streptomyces</taxon>
    </lineage>
</organism>
<evidence type="ECO:0000256" key="1">
    <source>
        <dbReference type="SAM" id="MobiDB-lite"/>
    </source>
</evidence>